<dbReference type="NCBIfam" id="TIGR00324">
    <property type="entry name" value="endA"/>
    <property type="match status" value="1"/>
</dbReference>
<accession>A0A348B0T9</accession>
<dbReference type="Proteomes" id="UP000616143">
    <property type="component" value="Unassembled WGS sequence"/>
</dbReference>
<organism evidence="7 9">
    <name type="scientific">Sulfodiicoccus acidiphilus</name>
    <dbReference type="NCBI Taxonomy" id="1670455"/>
    <lineage>
        <taxon>Archaea</taxon>
        <taxon>Thermoproteota</taxon>
        <taxon>Thermoprotei</taxon>
        <taxon>Sulfolobales</taxon>
        <taxon>Sulfolobaceae</taxon>
        <taxon>Sulfodiicoccus</taxon>
    </lineage>
</organism>
<reference evidence="8" key="1">
    <citation type="journal article" date="2014" name="Int. J. Syst. Evol. Microbiol.">
        <title>Complete genome sequence of Corynebacterium casei LMG S-19264T (=DSM 44701T), isolated from a smear-ripened cheese.</title>
        <authorList>
            <consortium name="US DOE Joint Genome Institute (JGI-PGF)"/>
            <person name="Walter F."/>
            <person name="Albersmeier A."/>
            <person name="Kalinowski J."/>
            <person name="Ruckert C."/>
        </authorList>
    </citation>
    <scope>NUCLEOTIDE SEQUENCE</scope>
    <source>
        <strain evidence="8">JCM 31740</strain>
    </source>
</reference>
<evidence type="ECO:0000313" key="7">
    <source>
        <dbReference type="EMBL" id="BBD71791.1"/>
    </source>
</evidence>
<dbReference type="InterPro" id="IPR036740">
    <property type="entry name" value="tRNA_intron_Endonuc_N_sf"/>
</dbReference>
<evidence type="ECO:0000256" key="4">
    <source>
        <dbReference type="HAMAP-Rule" id="MF_01833"/>
    </source>
</evidence>
<dbReference type="InterPro" id="IPR006676">
    <property type="entry name" value="tRNA_splic"/>
</dbReference>
<reference evidence="9" key="2">
    <citation type="submission" date="2018-04" db="EMBL/GenBank/DDBJ databases">
        <title>Complete genome sequence of Sulfodiicoccus acidiphilus strain HS-1.</title>
        <authorList>
            <person name="Sakai H.D."/>
            <person name="Kurosawa N."/>
        </authorList>
    </citation>
    <scope>NUCLEOTIDE SEQUENCE [LARGE SCALE GENOMIC DNA]</scope>
    <source>
        <strain evidence="9">HS-1</strain>
    </source>
</reference>
<dbReference type="KEGG" id="sacd:HS1genome_0180"/>
<reference evidence="8" key="4">
    <citation type="submission" date="2020-09" db="EMBL/GenBank/DDBJ databases">
        <authorList>
            <person name="Sun Q."/>
            <person name="Ohkuma M."/>
        </authorList>
    </citation>
    <scope>NUCLEOTIDE SEQUENCE</scope>
    <source>
        <strain evidence="8">JCM 31740</strain>
    </source>
</reference>
<dbReference type="GO" id="GO:0006388">
    <property type="term" value="P:tRNA splicing, via endonucleolytic cleavage and ligation"/>
    <property type="evidence" value="ECO:0007669"/>
    <property type="project" value="UniProtKB-UniRule"/>
</dbReference>
<dbReference type="GO" id="GO:0003676">
    <property type="term" value="F:nucleic acid binding"/>
    <property type="evidence" value="ECO:0007669"/>
    <property type="project" value="InterPro"/>
</dbReference>
<name>A0A348B0T9_9CREN</name>
<dbReference type="PIRSF" id="PIRSF005285">
    <property type="entry name" value="tRNA_splic_archaea"/>
    <property type="match status" value="1"/>
</dbReference>
<feature type="domain" description="tRNA intron endonuclease N-terminal" evidence="6">
    <location>
        <begin position="4"/>
        <end position="75"/>
    </location>
</feature>
<proteinExistence type="inferred from homology"/>
<keyword evidence="1 4" id="KW-0819">tRNA processing</keyword>
<dbReference type="Pfam" id="PF02778">
    <property type="entry name" value="tRNA_int_endo_N"/>
    <property type="match status" value="1"/>
</dbReference>
<sequence length="179" mass="20287">MPCTGNLLGERVVVFDIDEAKQLYNKGYFGKPLGESKPREIKSPLELSLIESVYLMKKGELKVVRNRTPLSVEELIDLASTKVSRFNVLNFVYENLRDKGFIVRSGIKFGADYAIYTIGPGVEHAPYLVVALDAASQISVNELMGFGRVSHSVKKRLILALVDEKAKWVRYITFKWERM</sequence>
<dbReference type="EMBL" id="AP018553">
    <property type="protein sequence ID" value="BBD71791.1"/>
    <property type="molecule type" value="Genomic_DNA"/>
</dbReference>
<comment type="function">
    <text evidence="3 4">Endonuclease that removes tRNA introns. Cleaves pre-tRNA at the 5'- and 3'-splice sites to release the intron. The products are an intron and two tRNA half-molecules bearing 2',3' cyclic phosphate and 5'-OH termini. Recognizes a pseudosymmetric substrate in which 2 bulged loops of 3 bases are separated by a stem of 4 bp.</text>
</comment>
<evidence type="ECO:0000313" key="8">
    <source>
        <dbReference type="EMBL" id="GGT99220.1"/>
    </source>
</evidence>
<evidence type="ECO:0000259" key="5">
    <source>
        <dbReference type="Pfam" id="PF01974"/>
    </source>
</evidence>
<evidence type="ECO:0000259" key="6">
    <source>
        <dbReference type="Pfam" id="PF02778"/>
    </source>
</evidence>
<reference evidence="7" key="3">
    <citation type="journal article" date="2019" name="BMC Res. Notes">
        <title>Complete genome sequence of the Sulfodiicoccus acidiphilus strain HS-1T, the first crenarchaeon that lacks polB3, isolated from an acidic hot spring in Ohwaku-dani, Hakone, Japan.</title>
        <authorList>
            <person name="Sakai H.D."/>
            <person name="Kurosawa N."/>
        </authorList>
    </citation>
    <scope>NUCLEOTIDE SEQUENCE</scope>
    <source>
        <strain evidence="7">HS-1</strain>
    </source>
</reference>
<dbReference type="InterPro" id="IPR036167">
    <property type="entry name" value="tRNA_intron_Endo_cat-like_sf"/>
</dbReference>
<dbReference type="FunFam" id="3.40.1350.10:FF:000006">
    <property type="entry name" value="tRNA-splicing endonuclease"/>
    <property type="match status" value="1"/>
</dbReference>
<dbReference type="SUPFAM" id="SSF53032">
    <property type="entry name" value="tRNA-intron endonuclease catalytic domain-like"/>
    <property type="match status" value="1"/>
</dbReference>
<dbReference type="InterPro" id="IPR016442">
    <property type="entry name" value="tRNA_splic_arch_short"/>
</dbReference>
<dbReference type="InterPro" id="IPR011856">
    <property type="entry name" value="tRNA_endonuc-like_dom_sf"/>
</dbReference>
<dbReference type="EC" id="4.6.1.16" evidence="4"/>
<feature type="active site" evidence="4">
    <location>
        <position position="155"/>
    </location>
</feature>
<dbReference type="Gene3D" id="3.40.1170.20">
    <property type="entry name" value="tRNA intron endonuclease, N-terminal domain"/>
    <property type="match status" value="1"/>
</dbReference>
<comment type="subunit">
    <text evidence="4">Homotetramer; although the tetramer contains four active sites, only two participate in the cleavage. Therefore, it should be considered as a dimer of dimers.</text>
</comment>
<evidence type="ECO:0000256" key="1">
    <source>
        <dbReference type="ARBA" id="ARBA00022694"/>
    </source>
</evidence>
<dbReference type="OrthoDB" id="46045at2157"/>
<gene>
    <name evidence="4" type="primary">endA</name>
    <name evidence="8" type="ORF">GCM10007116_15730</name>
    <name evidence="7" type="ORF">HS1genome_0180</name>
</gene>
<dbReference type="PANTHER" id="PTHR21227:SF0">
    <property type="entry name" value="TRNA-SPLICING ENDONUCLEASE SUBUNIT SEN2"/>
    <property type="match status" value="1"/>
</dbReference>
<comment type="similarity">
    <text evidence="4">Belongs to the tRNA-intron endonuclease family. Archaeal short subfamily.</text>
</comment>
<evidence type="ECO:0000256" key="2">
    <source>
        <dbReference type="ARBA" id="ARBA00023239"/>
    </source>
</evidence>
<dbReference type="RefSeq" id="WP_126449113.1">
    <property type="nucleotide sequence ID" value="NZ_AP018553.1"/>
</dbReference>
<dbReference type="HAMAP" id="MF_01833">
    <property type="entry name" value="EndA_short"/>
    <property type="match status" value="1"/>
</dbReference>
<feature type="active site" evidence="4">
    <location>
        <position position="116"/>
    </location>
</feature>
<dbReference type="EMBL" id="BMQS01000014">
    <property type="protein sequence ID" value="GGT99220.1"/>
    <property type="molecule type" value="Genomic_DNA"/>
</dbReference>
<dbReference type="AlphaFoldDB" id="A0A348B0T9"/>
<feature type="domain" description="tRNA intron endonuclease catalytic" evidence="5">
    <location>
        <begin position="92"/>
        <end position="167"/>
    </location>
</feature>
<dbReference type="GeneID" id="38665671"/>
<dbReference type="GO" id="GO:0005737">
    <property type="term" value="C:cytoplasm"/>
    <property type="evidence" value="ECO:0007669"/>
    <property type="project" value="TreeGrafter"/>
</dbReference>
<dbReference type="Proteomes" id="UP000276741">
    <property type="component" value="Chromosome"/>
</dbReference>
<dbReference type="CDD" id="cd22363">
    <property type="entry name" value="tRNA-intron_lyase_C"/>
    <property type="match status" value="1"/>
</dbReference>
<keyword evidence="9" id="KW-1185">Reference proteome</keyword>
<dbReference type="SUPFAM" id="SSF55267">
    <property type="entry name" value="tRNA-intron endonuclease N-terminal domain-like"/>
    <property type="match status" value="1"/>
</dbReference>
<dbReference type="InterPro" id="IPR006678">
    <property type="entry name" value="tRNA_intron_Endonuc_N"/>
</dbReference>
<evidence type="ECO:0000313" key="9">
    <source>
        <dbReference type="Proteomes" id="UP000276741"/>
    </source>
</evidence>
<evidence type="ECO:0000256" key="3">
    <source>
        <dbReference type="ARBA" id="ARBA00024798"/>
    </source>
</evidence>
<keyword evidence="2 4" id="KW-0456">Lyase</keyword>
<dbReference type="GO" id="GO:0000213">
    <property type="term" value="F:tRNA-intron lyase activity"/>
    <property type="evidence" value="ECO:0007669"/>
    <property type="project" value="UniProtKB-UniRule"/>
</dbReference>
<dbReference type="InterPro" id="IPR006677">
    <property type="entry name" value="tRNA_intron_Endonuc_cat-like"/>
</dbReference>
<protein>
    <recommendedName>
        <fullName evidence="4">tRNA-splicing endonuclease</fullName>
        <ecNumber evidence="4">4.6.1.16</ecNumber>
    </recommendedName>
    <alternativeName>
        <fullName evidence="4">tRNA-intron endonuclease</fullName>
    </alternativeName>
</protein>
<feature type="active site" evidence="4">
    <location>
        <position position="124"/>
    </location>
</feature>
<dbReference type="Gene3D" id="3.40.1350.10">
    <property type="match status" value="1"/>
</dbReference>
<comment type="catalytic activity">
    <reaction evidence="4">
        <text>pretRNA = a 3'-half-tRNA molecule with a 5'-OH end + a 5'-half-tRNA molecule with a 2',3'-cyclic phosphate end + an intron with a 2',3'-cyclic phosphate and a 5'-hydroxyl terminus.</text>
        <dbReference type="EC" id="4.6.1.16"/>
    </reaction>
</comment>
<dbReference type="Pfam" id="PF01974">
    <property type="entry name" value="tRNA_int_endo"/>
    <property type="match status" value="1"/>
</dbReference>
<dbReference type="PANTHER" id="PTHR21227">
    <property type="entry name" value="TRNA-SPLICING ENDONUCLEASE SUBUNIT SEN2"/>
    <property type="match status" value="1"/>
</dbReference>